<dbReference type="EMBL" id="SWND01000004">
    <property type="protein sequence ID" value="NFF01888.1"/>
    <property type="molecule type" value="Genomic_DNA"/>
</dbReference>
<sequence>MVIIEKNNIKFDVIKNDYIFLIFSLCKGVYDIYTRY</sequence>
<comment type="caution">
    <text evidence="1">The sequence shown here is derived from an EMBL/GenBank/DDBJ whole genome shotgun (WGS) entry which is preliminary data.</text>
</comment>
<reference evidence="1 2" key="1">
    <citation type="submission" date="2019-04" db="EMBL/GenBank/DDBJ databases">
        <title>Genome sequencing of Clostridium botulinum Groups I-IV and Clostridium butyricum.</title>
        <authorList>
            <person name="Brunt J."/>
            <person name="Van Vliet A.H.M."/>
            <person name="Stringer S.C."/>
            <person name="Carter A.T."/>
            <person name="Peck M.W."/>
        </authorList>
    </citation>
    <scope>NUCLEOTIDE SEQUENCE [LARGE SCALE GENOMIC DNA]</scope>
    <source>
        <strain evidence="1 2">IFR 18/054</strain>
    </source>
</reference>
<proteinExistence type="predicted"/>
<evidence type="ECO:0000313" key="1">
    <source>
        <dbReference type="EMBL" id="NFF01888.1"/>
    </source>
</evidence>
<evidence type="ECO:0000313" key="2">
    <source>
        <dbReference type="Proteomes" id="UP000472521"/>
    </source>
</evidence>
<organism evidence="1 2">
    <name type="scientific">Clostridium botulinum</name>
    <dbReference type="NCBI Taxonomy" id="1491"/>
    <lineage>
        <taxon>Bacteria</taxon>
        <taxon>Bacillati</taxon>
        <taxon>Bacillota</taxon>
        <taxon>Clostridia</taxon>
        <taxon>Eubacteriales</taxon>
        <taxon>Clostridiaceae</taxon>
        <taxon>Clostridium</taxon>
    </lineage>
</organism>
<dbReference type="AlphaFoldDB" id="A0A6B4D179"/>
<protein>
    <submittedName>
        <fullName evidence="1">Uncharacterized protein</fullName>
    </submittedName>
</protein>
<dbReference type="Proteomes" id="UP000472521">
    <property type="component" value="Unassembled WGS sequence"/>
</dbReference>
<gene>
    <name evidence="1" type="ORF">FCV25_08905</name>
</gene>
<accession>A0A6B4D179</accession>
<name>A0A6B4D179_CLOBO</name>